<proteinExistence type="inferred from homology"/>
<dbReference type="AlphaFoldDB" id="A0A4Y8X4R8"/>
<evidence type="ECO:0000313" key="5">
    <source>
        <dbReference type="Proteomes" id="UP000560081"/>
    </source>
</evidence>
<reference evidence="4 5" key="1">
    <citation type="submission" date="2020-08" db="EMBL/GenBank/DDBJ databases">
        <title>Sequencing the genomes of 1000 actinobacteria strains.</title>
        <authorList>
            <person name="Klenk H.-P."/>
        </authorList>
    </citation>
    <scope>NUCLEOTIDE SEQUENCE [LARGE SCALE GENOMIC DNA]</scope>
    <source>
        <strain evidence="4 5">DSM 19079</strain>
    </source>
</reference>
<comment type="similarity">
    <text evidence="1">Belongs to the DprA/Smf family.</text>
</comment>
<dbReference type="GO" id="GO:0009294">
    <property type="term" value="P:DNA-mediated transformation"/>
    <property type="evidence" value="ECO:0007669"/>
    <property type="project" value="InterPro"/>
</dbReference>
<gene>
    <name evidence="4" type="ORF">BJ976_001278</name>
</gene>
<protein>
    <submittedName>
        <fullName evidence="4">DNA processing protein</fullName>
    </submittedName>
</protein>
<feature type="domain" description="Smf/DprA SLOG" evidence="3">
    <location>
        <begin position="104"/>
        <end position="326"/>
    </location>
</feature>
<name>A0A4Y8X4R8_9MICC</name>
<sequence length="426" mass="43857">MTAPHPRPDGARLARAALTRLVEPGDELAVQTVAALGPERALALLTGRDRLQPAERDLLSDHAGSGPALGRRWSAGLARWAPRAERLDPARDLVALHRIGGGLLIPEDDAWPAALHDLGAAAPLGLWFRGAGTLPAAARALAVVGSREATAYGRQVTSAVASRAVRAGACVVSGGAYGIDGAAHRAALDAARDLRPGHADAGAPGPVPTVAVLAGGLDRFYPAGHEDMLRAVMEAGLLLSEMPPGASPTRYRFLHRNRLIAALSGAVVVVEARWRSGAQNTAGHALALGREVGVVPGPITSPSSAGCHRLLQEAPVRLVADPAQALDLLPPDRGAGGGPGRSDAVADAPAAALAEPAHESTARPTDGLSVEELLVCEALPVRRAVDVDALTVSAGLSLPTVLAVLTRLARRGLAERVDDRWRRTAG</sequence>
<feature type="region of interest" description="Disordered" evidence="2">
    <location>
        <begin position="329"/>
        <end position="365"/>
    </location>
</feature>
<dbReference type="OrthoDB" id="9785707at2"/>
<dbReference type="EMBL" id="JACHMC010000001">
    <property type="protein sequence ID" value="MBB4882927.1"/>
    <property type="molecule type" value="Genomic_DNA"/>
</dbReference>
<feature type="compositionally biased region" description="Low complexity" evidence="2">
    <location>
        <begin position="341"/>
        <end position="355"/>
    </location>
</feature>
<evidence type="ECO:0000256" key="2">
    <source>
        <dbReference type="SAM" id="MobiDB-lite"/>
    </source>
</evidence>
<dbReference type="PANTHER" id="PTHR43022">
    <property type="entry name" value="PROTEIN SMF"/>
    <property type="match status" value="1"/>
</dbReference>
<dbReference type="PANTHER" id="PTHR43022:SF1">
    <property type="entry name" value="PROTEIN SMF"/>
    <property type="match status" value="1"/>
</dbReference>
<dbReference type="RefSeq" id="WP_135028036.1">
    <property type="nucleotide sequence ID" value="NZ_BMLA01000001.1"/>
</dbReference>
<dbReference type="SUPFAM" id="SSF102405">
    <property type="entry name" value="MCP/YpsA-like"/>
    <property type="match status" value="1"/>
</dbReference>
<dbReference type="Gene3D" id="3.40.50.450">
    <property type="match status" value="1"/>
</dbReference>
<dbReference type="Proteomes" id="UP000560081">
    <property type="component" value="Unassembled WGS sequence"/>
</dbReference>
<organism evidence="4 5">
    <name type="scientific">Micrococcus flavus</name>
    <dbReference type="NCBI Taxonomy" id="384602"/>
    <lineage>
        <taxon>Bacteria</taxon>
        <taxon>Bacillati</taxon>
        <taxon>Actinomycetota</taxon>
        <taxon>Actinomycetes</taxon>
        <taxon>Micrococcales</taxon>
        <taxon>Micrococcaceae</taxon>
        <taxon>Micrococcus</taxon>
    </lineage>
</organism>
<evidence type="ECO:0000313" key="4">
    <source>
        <dbReference type="EMBL" id="MBB4882927.1"/>
    </source>
</evidence>
<evidence type="ECO:0000256" key="1">
    <source>
        <dbReference type="ARBA" id="ARBA00006525"/>
    </source>
</evidence>
<dbReference type="InterPro" id="IPR003488">
    <property type="entry name" value="DprA"/>
</dbReference>
<accession>A0A4Y8X4R8</accession>
<dbReference type="InterPro" id="IPR057666">
    <property type="entry name" value="DrpA_SLOG"/>
</dbReference>
<keyword evidence="5" id="KW-1185">Reference proteome</keyword>
<comment type="caution">
    <text evidence="4">The sequence shown here is derived from an EMBL/GenBank/DDBJ whole genome shotgun (WGS) entry which is preliminary data.</text>
</comment>
<dbReference type="Pfam" id="PF02481">
    <property type="entry name" value="DNA_processg_A"/>
    <property type="match status" value="1"/>
</dbReference>
<evidence type="ECO:0000259" key="3">
    <source>
        <dbReference type="Pfam" id="PF02481"/>
    </source>
</evidence>